<gene>
    <name evidence="2" type="ORF">Ahy_B05g079187</name>
</gene>
<organism evidence="2 3">
    <name type="scientific">Arachis hypogaea</name>
    <name type="common">Peanut</name>
    <dbReference type="NCBI Taxonomy" id="3818"/>
    <lineage>
        <taxon>Eukaryota</taxon>
        <taxon>Viridiplantae</taxon>
        <taxon>Streptophyta</taxon>
        <taxon>Embryophyta</taxon>
        <taxon>Tracheophyta</taxon>
        <taxon>Spermatophyta</taxon>
        <taxon>Magnoliopsida</taxon>
        <taxon>eudicotyledons</taxon>
        <taxon>Gunneridae</taxon>
        <taxon>Pentapetalae</taxon>
        <taxon>rosids</taxon>
        <taxon>fabids</taxon>
        <taxon>Fabales</taxon>
        <taxon>Fabaceae</taxon>
        <taxon>Papilionoideae</taxon>
        <taxon>50 kb inversion clade</taxon>
        <taxon>dalbergioids sensu lato</taxon>
        <taxon>Dalbergieae</taxon>
        <taxon>Pterocarpus clade</taxon>
        <taxon>Arachis</taxon>
    </lineage>
</organism>
<accession>A0A444Z9A9</accession>
<dbReference type="EMBL" id="SDMP01000015">
    <property type="protein sequence ID" value="RYR10708.1"/>
    <property type="molecule type" value="Genomic_DNA"/>
</dbReference>
<dbReference type="InterPro" id="IPR031052">
    <property type="entry name" value="FHY3/FAR1"/>
</dbReference>
<keyword evidence="1" id="KW-0539">Nucleus</keyword>
<keyword evidence="1" id="KW-0479">Metal-binding</keyword>
<dbReference type="GO" id="GO:0006355">
    <property type="term" value="P:regulation of DNA-templated transcription"/>
    <property type="evidence" value="ECO:0007669"/>
    <property type="project" value="UniProtKB-UniRule"/>
</dbReference>
<comment type="similarity">
    <text evidence="1">Belongs to the FHY3/FAR1 family.</text>
</comment>
<reference evidence="2 3" key="1">
    <citation type="submission" date="2019-01" db="EMBL/GenBank/DDBJ databases">
        <title>Sequencing of cultivated peanut Arachis hypogaea provides insights into genome evolution and oil improvement.</title>
        <authorList>
            <person name="Chen X."/>
        </authorList>
    </citation>
    <scope>NUCLEOTIDE SEQUENCE [LARGE SCALE GENOMIC DNA]</scope>
    <source>
        <strain evidence="3">cv. Fuhuasheng</strain>
        <tissue evidence="2">Leaves</tissue>
    </source>
</reference>
<evidence type="ECO:0000313" key="3">
    <source>
        <dbReference type="Proteomes" id="UP000289738"/>
    </source>
</evidence>
<sequence>MHIFFNKFITCNSSLIQFVKQYNNCLESKKQKERESDAADFLTIIPCAIKSLIETQFQHVSTHAKFREVQVQIKRKVNCITRSTESTLDFTVYEILEQVSNSKFNKLVVTYDAISCKIKCQYLLFESKGILCHHCLSALSFERSKNVKRMHTHIKSSHDEPLLESRSRRFDDLMF</sequence>
<evidence type="ECO:0000256" key="1">
    <source>
        <dbReference type="RuleBase" id="RU367018"/>
    </source>
</evidence>
<evidence type="ECO:0000313" key="2">
    <source>
        <dbReference type="EMBL" id="RYR10708.1"/>
    </source>
</evidence>
<comment type="function">
    <text evidence="1">Putative transcription activator involved in regulating light control of development.</text>
</comment>
<keyword evidence="3" id="KW-1185">Reference proteome</keyword>
<comment type="caution">
    <text evidence="2">The sequence shown here is derived from an EMBL/GenBank/DDBJ whole genome shotgun (WGS) entry which is preliminary data.</text>
</comment>
<dbReference type="Proteomes" id="UP000289738">
    <property type="component" value="Chromosome B05"/>
</dbReference>
<name>A0A444Z9A9_ARAHY</name>
<dbReference type="PANTHER" id="PTHR31669:SF283">
    <property type="entry name" value="PROTEIN FAR1-RELATED SEQUENCE"/>
    <property type="match status" value="1"/>
</dbReference>
<dbReference type="AlphaFoldDB" id="A0A444Z9A9"/>
<dbReference type="PANTHER" id="PTHR31669">
    <property type="entry name" value="PROTEIN FAR1-RELATED SEQUENCE 10-RELATED"/>
    <property type="match status" value="1"/>
</dbReference>
<dbReference type="GO" id="GO:0008270">
    <property type="term" value="F:zinc ion binding"/>
    <property type="evidence" value="ECO:0007669"/>
    <property type="project" value="UniProtKB-UniRule"/>
</dbReference>
<protein>
    <recommendedName>
        <fullName evidence="1">Protein FAR1-RELATED SEQUENCE</fullName>
    </recommendedName>
</protein>
<proteinExistence type="inferred from homology"/>
<dbReference type="GO" id="GO:0005634">
    <property type="term" value="C:nucleus"/>
    <property type="evidence" value="ECO:0007669"/>
    <property type="project" value="UniProtKB-SubCell"/>
</dbReference>
<comment type="subcellular location">
    <subcellularLocation>
        <location evidence="1">Nucleus</location>
    </subcellularLocation>
</comment>
<keyword evidence="1" id="KW-0862">Zinc</keyword>
<keyword evidence="1" id="KW-0863">Zinc-finger</keyword>